<dbReference type="Gramene" id="OBART12G11540.1">
    <property type="protein sequence ID" value="OBART12G11540.1"/>
    <property type="gene ID" value="OBART12G11540"/>
</dbReference>
<dbReference type="InterPro" id="IPR032675">
    <property type="entry name" value="LRR_dom_sf"/>
</dbReference>
<feature type="region of interest" description="Disordered" evidence="1">
    <location>
        <begin position="140"/>
        <end position="162"/>
    </location>
</feature>
<dbReference type="PANTHER" id="PTHR38926:SF69">
    <property type="entry name" value="F-BOX DOMAIN-CONTAINING PROTEIN"/>
    <property type="match status" value="1"/>
</dbReference>
<evidence type="ECO:0008006" key="4">
    <source>
        <dbReference type="Google" id="ProtNLM"/>
    </source>
</evidence>
<dbReference type="AlphaFoldDB" id="A0A0D3HUB2"/>
<dbReference type="SUPFAM" id="SSF52047">
    <property type="entry name" value="RNI-like"/>
    <property type="match status" value="1"/>
</dbReference>
<reference evidence="2" key="2">
    <citation type="submission" date="2015-03" db="UniProtKB">
        <authorList>
            <consortium name="EnsemblPlants"/>
        </authorList>
    </citation>
    <scope>IDENTIFICATION</scope>
</reference>
<feature type="compositionally biased region" description="Basic residues" evidence="1">
    <location>
        <begin position="40"/>
        <end position="56"/>
    </location>
</feature>
<dbReference type="STRING" id="65489.A0A0D3HUB2"/>
<dbReference type="PANTHER" id="PTHR38926">
    <property type="entry name" value="F-BOX DOMAIN CONTAINING PROTEIN, EXPRESSED"/>
    <property type="match status" value="1"/>
</dbReference>
<dbReference type="PaxDb" id="65489-OBART12G11540.1"/>
<proteinExistence type="predicted"/>
<dbReference type="HOGENOM" id="CLU_044915_7_0_1"/>
<dbReference type="Gene3D" id="3.80.10.10">
    <property type="entry name" value="Ribonuclease Inhibitor"/>
    <property type="match status" value="1"/>
</dbReference>
<evidence type="ECO:0000313" key="2">
    <source>
        <dbReference type="EnsemblPlants" id="OBART12G11540.1"/>
    </source>
</evidence>
<feature type="compositionally biased region" description="Acidic residues" evidence="1">
    <location>
        <begin position="100"/>
        <end position="113"/>
    </location>
</feature>
<keyword evidence="3" id="KW-1185">Reference proteome</keyword>
<sequence>MARRRLAAAGGVVEGLGSAAERPPVERLRRGRPGGDPPWRRPRVLRVAPRRARRTRAVAPHRPAQRRRRARRRLQLQRRRRRRCRRFRRLPVDDGSSDALVEESDSDDAENNGDDAASVQSNRSSDDFFGFFSDAFVEESNSDDAENNGDDAASVQSNRSSDDDFFGFSDAFVDVEESDDDDDDDVPRKESADYEYEPKGWKEMARAAVDRSAGECVAFWGRADDKLLLYLSDRAPYLKSLRVSTHYDVSCQVLTNVIQKFPMLKELELVLKCSFYYVARPSYDLAHLLQSAMKSCIHLKTFAIRCADKSLASTYYHDDESQEAFTVPKKHGLRSLTLFGDTFTKPIILSVLNCCPKLRSLDVTNVAYLRMDEEEELRNKCLKIKDFRLFSPPPKVSSSESDDDCIGGCCCCCDSWY</sequence>
<name>A0A0D3HUB2_9ORYZ</name>
<protein>
    <recommendedName>
        <fullName evidence="4">F-box domain-containing protein</fullName>
    </recommendedName>
</protein>
<dbReference type="EnsemblPlants" id="OBART12G11540.1">
    <property type="protein sequence ID" value="OBART12G11540.1"/>
    <property type="gene ID" value="OBART12G11540"/>
</dbReference>
<feature type="compositionally biased region" description="Basic residues" evidence="1">
    <location>
        <begin position="63"/>
        <end position="80"/>
    </location>
</feature>
<feature type="compositionally biased region" description="Low complexity" evidence="1">
    <location>
        <begin position="7"/>
        <end position="21"/>
    </location>
</feature>
<dbReference type="eggNOG" id="KOG1947">
    <property type="taxonomic scope" value="Eukaryota"/>
</dbReference>
<feature type="region of interest" description="Disordered" evidence="1">
    <location>
        <begin position="1"/>
        <end position="80"/>
    </location>
</feature>
<evidence type="ECO:0000313" key="3">
    <source>
        <dbReference type="Proteomes" id="UP000026960"/>
    </source>
</evidence>
<reference evidence="2" key="1">
    <citation type="journal article" date="2009" name="Rice">
        <title>De Novo Next Generation Sequencing of Plant Genomes.</title>
        <authorList>
            <person name="Rounsley S."/>
            <person name="Marri P.R."/>
            <person name="Yu Y."/>
            <person name="He R."/>
            <person name="Sisneros N."/>
            <person name="Goicoechea J.L."/>
            <person name="Lee S.J."/>
            <person name="Angelova A."/>
            <person name="Kudrna D."/>
            <person name="Luo M."/>
            <person name="Affourtit J."/>
            <person name="Desany B."/>
            <person name="Knight J."/>
            <person name="Niazi F."/>
            <person name="Egholm M."/>
            <person name="Wing R.A."/>
        </authorList>
    </citation>
    <scope>NUCLEOTIDE SEQUENCE [LARGE SCALE GENOMIC DNA]</scope>
    <source>
        <strain evidence="2">cv. IRGC 105608</strain>
    </source>
</reference>
<organism evidence="2">
    <name type="scientific">Oryza barthii</name>
    <dbReference type="NCBI Taxonomy" id="65489"/>
    <lineage>
        <taxon>Eukaryota</taxon>
        <taxon>Viridiplantae</taxon>
        <taxon>Streptophyta</taxon>
        <taxon>Embryophyta</taxon>
        <taxon>Tracheophyta</taxon>
        <taxon>Spermatophyta</taxon>
        <taxon>Magnoliopsida</taxon>
        <taxon>Liliopsida</taxon>
        <taxon>Poales</taxon>
        <taxon>Poaceae</taxon>
        <taxon>BOP clade</taxon>
        <taxon>Oryzoideae</taxon>
        <taxon>Oryzeae</taxon>
        <taxon>Oryzinae</taxon>
        <taxon>Oryza</taxon>
    </lineage>
</organism>
<feature type="compositionally biased region" description="Acidic residues" evidence="1">
    <location>
        <begin position="140"/>
        <end position="149"/>
    </location>
</feature>
<accession>A0A0D3HUB2</accession>
<evidence type="ECO:0000256" key="1">
    <source>
        <dbReference type="SAM" id="MobiDB-lite"/>
    </source>
</evidence>
<feature type="region of interest" description="Disordered" evidence="1">
    <location>
        <begin position="94"/>
        <end position="122"/>
    </location>
</feature>
<dbReference type="Proteomes" id="UP000026960">
    <property type="component" value="Chromosome 12"/>
</dbReference>